<feature type="compositionally biased region" description="Basic and acidic residues" evidence="1">
    <location>
        <begin position="46"/>
        <end position="63"/>
    </location>
</feature>
<dbReference type="OrthoDB" id="6767813at2759"/>
<protein>
    <recommendedName>
        <fullName evidence="2">DUF4780 domain-containing protein</fullName>
    </recommendedName>
</protein>
<organism evidence="3 4">
    <name type="scientific">Ceutorhynchus assimilis</name>
    <name type="common">cabbage seed weevil</name>
    <dbReference type="NCBI Taxonomy" id="467358"/>
    <lineage>
        <taxon>Eukaryota</taxon>
        <taxon>Metazoa</taxon>
        <taxon>Ecdysozoa</taxon>
        <taxon>Arthropoda</taxon>
        <taxon>Hexapoda</taxon>
        <taxon>Insecta</taxon>
        <taxon>Pterygota</taxon>
        <taxon>Neoptera</taxon>
        <taxon>Endopterygota</taxon>
        <taxon>Coleoptera</taxon>
        <taxon>Polyphaga</taxon>
        <taxon>Cucujiformia</taxon>
        <taxon>Curculionidae</taxon>
        <taxon>Ceutorhynchinae</taxon>
        <taxon>Ceutorhynchus</taxon>
    </lineage>
</organism>
<feature type="compositionally biased region" description="Basic residues" evidence="1">
    <location>
        <begin position="64"/>
        <end position="76"/>
    </location>
</feature>
<proteinExistence type="predicted"/>
<feature type="region of interest" description="Disordered" evidence="1">
    <location>
        <begin position="102"/>
        <end position="140"/>
    </location>
</feature>
<sequence>MMSNDHKNRNKDIGEKETMEVENPTLAPEAGETPSTIPPTSDQEQELLRSDDGDSREAISTETKRKRLRLSKAQRRNLSRLIKSGISHDADAALKEVIGKQATKIQQPEGDKSNSGAAGKRLRSDTTTSEQASKRARAGAPSYKAVVGATRLGLIPPDYPSAVFTNEQLTSLQQAVLEAVQNMPDGSPQVRFQGCTHRPGWLQITCADDSSLVCLEGATEGLLVANQHRAVKNHRMNRPKNPRRVNPSRVTT</sequence>
<keyword evidence="4" id="KW-1185">Reference proteome</keyword>
<evidence type="ECO:0000256" key="1">
    <source>
        <dbReference type="SAM" id="MobiDB-lite"/>
    </source>
</evidence>
<name>A0A9N9ME37_9CUCU</name>
<feature type="compositionally biased region" description="Polar residues" evidence="1">
    <location>
        <begin position="33"/>
        <end position="42"/>
    </location>
</feature>
<evidence type="ECO:0000259" key="2">
    <source>
        <dbReference type="Pfam" id="PF16012"/>
    </source>
</evidence>
<dbReference type="AlphaFoldDB" id="A0A9N9ME37"/>
<feature type="compositionally biased region" description="Basic and acidic residues" evidence="1">
    <location>
        <begin position="1"/>
        <end position="19"/>
    </location>
</feature>
<accession>A0A9N9ME37</accession>
<dbReference type="Proteomes" id="UP001152799">
    <property type="component" value="Chromosome 1"/>
</dbReference>
<evidence type="ECO:0000313" key="4">
    <source>
        <dbReference type="Proteomes" id="UP001152799"/>
    </source>
</evidence>
<feature type="region of interest" description="Disordered" evidence="1">
    <location>
        <begin position="233"/>
        <end position="252"/>
    </location>
</feature>
<evidence type="ECO:0000313" key="3">
    <source>
        <dbReference type="EMBL" id="CAG9759899.1"/>
    </source>
</evidence>
<feature type="region of interest" description="Disordered" evidence="1">
    <location>
        <begin position="1"/>
        <end position="76"/>
    </location>
</feature>
<feature type="compositionally biased region" description="Basic residues" evidence="1">
    <location>
        <begin position="233"/>
        <end position="243"/>
    </location>
</feature>
<feature type="domain" description="DUF4780" evidence="2">
    <location>
        <begin position="148"/>
        <end position="222"/>
    </location>
</feature>
<reference evidence="3" key="1">
    <citation type="submission" date="2022-01" db="EMBL/GenBank/DDBJ databases">
        <authorList>
            <person name="King R."/>
        </authorList>
    </citation>
    <scope>NUCLEOTIDE SEQUENCE</scope>
</reference>
<dbReference type="InterPro" id="IPR031961">
    <property type="entry name" value="DUF4780"/>
</dbReference>
<dbReference type="Pfam" id="PF16012">
    <property type="entry name" value="DUF4780"/>
    <property type="match status" value="1"/>
</dbReference>
<dbReference type="EMBL" id="OU892277">
    <property type="protein sequence ID" value="CAG9759899.1"/>
    <property type="molecule type" value="Genomic_DNA"/>
</dbReference>
<gene>
    <name evidence="3" type="ORF">CEUTPL_LOCUS636</name>
</gene>